<protein>
    <submittedName>
        <fullName evidence="1">Uncharacterized protein</fullName>
    </submittedName>
</protein>
<dbReference type="KEGG" id="vg:14013296"/>
<name>H6WXC1_9CAUD</name>
<dbReference type="Pfam" id="PF13455">
    <property type="entry name" value="MUG113"/>
    <property type="match status" value="1"/>
</dbReference>
<dbReference type="Proteomes" id="UP000007520">
    <property type="component" value="Segment"/>
</dbReference>
<dbReference type="RefSeq" id="YP_007007853.1">
    <property type="nucleotide sequence ID" value="NC_019529.1"/>
</dbReference>
<evidence type="ECO:0000313" key="2">
    <source>
        <dbReference type="Proteomes" id="UP000007520"/>
    </source>
</evidence>
<dbReference type="EMBL" id="JQ340389">
    <property type="protein sequence ID" value="AFB83887.1"/>
    <property type="molecule type" value="Genomic_DNA"/>
</dbReference>
<gene>
    <name evidence="1" type="ORF">pVp-1_0030</name>
</gene>
<keyword evidence="2" id="KW-1185">Reference proteome</keyword>
<proteinExistence type="predicted"/>
<organism evidence="1 2">
    <name type="scientific">Vibrio phage pVp-1</name>
    <dbReference type="NCBI Taxonomy" id="1150989"/>
    <lineage>
        <taxon>Viruses</taxon>
        <taxon>Duplodnaviria</taxon>
        <taxon>Heunggongvirae</taxon>
        <taxon>Uroviricota</taxon>
        <taxon>Caudoviricetes</taxon>
        <taxon>Demerecviridae</taxon>
        <taxon>Ermolyevavirinae</taxon>
        <taxon>Vipunavirus</taxon>
        <taxon>Vipunavirus pVp1</taxon>
    </lineage>
</organism>
<evidence type="ECO:0000313" key="1">
    <source>
        <dbReference type="EMBL" id="AFB83887.1"/>
    </source>
</evidence>
<dbReference type="GeneID" id="14013296"/>
<accession>H6WXC1</accession>
<dbReference type="OrthoDB" id="19100at10239"/>
<sequence>MDTREWFEKQGYLGKSGNIRCTVLPEIKLAWFLLRAKEKHGSRYDYSLVEDVSNSKNRVDIICPDHGVFTQVASKHCTGRGCPKCGGSQRLSTKDFILKAVQVHADKYSYNNVVYKNNNTKVHISCPVHGDFLQTPAMHLTGQGCPKCANNIKLGKQRFVQRARTIFSDKYNYDNVVYKNVDTKVRITCLEHGEFKQTPKLHLRGFGCPSCGKYPYDILYLWNLVGTDMYKIGVTTSHLGINRIKKCAKQWNVEYNILIYRNIKQPVTLETEILHKFYNNKVRLEGDGGTEVLQLSDKELREVILSCGRY</sequence>
<reference evidence="1 2" key="1">
    <citation type="journal article" date="2012" name="J. Virol.">
        <title>Complete Genome Sequence of a Novel Marine Siphovirus, pVp-1, Infecting Vibrio parahaemolyticus.</title>
        <authorList>
            <person name="Kim J.H."/>
            <person name="Jun J.W."/>
            <person name="Choresca C.H."/>
            <person name="Shin S.P."/>
            <person name="Han J.E."/>
            <person name="Park S.C."/>
        </authorList>
    </citation>
    <scope>NUCLEOTIDE SEQUENCE [LARGE SCALE GENOMIC DNA]</scope>
</reference>